<accession>A0AAD5DQR7</accession>
<comment type="caution">
    <text evidence="1">The sequence shown here is derived from an EMBL/GenBank/DDBJ whole genome shotgun (WGS) entry which is preliminary data.</text>
</comment>
<dbReference type="PANTHER" id="PTHR22925:SF3">
    <property type="entry name" value="GLYCOSYL HYDROLASE FAMILY PROTEIN 43"/>
    <property type="match status" value="1"/>
</dbReference>
<reference evidence="1" key="1">
    <citation type="submission" date="2020-11" db="EMBL/GenBank/DDBJ databases">
        <title>Chlorella ohadii genome sequencing and assembly.</title>
        <authorList>
            <person name="Murik O."/>
            <person name="Treves H."/>
            <person name="Kedem I."/>
            <person name="Shotland Y."/>
            <person name="Kaplan A."/>
        </authorList>
    </citation>
    <scope>NUCLEOTIDE SEQUENCE</scope>
    <source>
        <strain evidence="1">1</strain>
    </source>
</reference>
<sequence>MRHAVSRLRPDWLDTEGHVCSSSGLGAEGPAVFRWHGKHYLFASHLTGWEPNVPILHESTAGGMCSTFWRLLPQPTDGPGADTTYNSQSTFIFEHRFADGTPLLLWMGDRWNSQGPGGVGNASYVWLPLLPRIGVPGFELVWAEGWSVQAFKGATWDASAQQVRFLPGAAGAGSSTAAAAVS</sequence>
<gene>
    <name evidence="1" type="ORF">COHA_005620</name>
</gene>
<evidence type="ECO:0000313" key="2">
    <source>
        <dbReference type="Proteomes" id="UP001205105"/>
    </source>
</evidence>
<name>A0AAD5DQR7_9CHLO</name>
<evidence type="ECO:0000313" key="1">
    <source>
        <dbReference type="EMBL" id="KAI7840698.1"/>
    </source>
</evidence>
<keyword evidence="2" id="KW-1185">Reference proteome</keyword>
<dbReference type="Gene3D" id="2.115.10.20">
    <property type="entry name" value="Glycosyl hydrolase domain, family 43"/>
    <property type="match status" value="1"/>
</dbReference>
<dbReference type="PANTHER" id="PTHR22925">
    <property type="entry name" value="GLYCOSYL HYDROLASE 43 FAMILY MEMBER"/>
    <property type="match status" value="1"/>
</dbReference>
<organism evidence="1 2">
    <name type="scientific">Chlorella ohadii</name>
    <dbReference type="NCBI Taxonomy" id="2649997"/>
    <lineage>
        <taxon>Eukaryota</taxon>
        <taxon>Viridiplantae</taxon>
        <taxon>Chlorophyta</taxon>
        <taxon>core chlorophytes</taxon>
        <taxon>Trebouxiophyceae</taxon>
        <taxon>Chlorellales</taxon>
        <taxon>Chlorellaceae</taxon>
        <taxon>Chlorella clade</taxon>
        <taxon>Chlorella</taxon>
    </lineage>
</organism>
<dbReference type="InterPro" id="IPR023296">
    <property type="entry name" value="Glyco_hydro_beta-prop_sf"/>
</dbReference>
<dbReference type="AlphaFoldDB" id="A0AAD5DQR7"/>
<protein>
    <submittedName>
        <fullName evidence="1">Uncharacterized protein</fullName>
    </submittedName>
</protein>
<proteinExistence type="predicted"/>
<dbReference type="SUPFAM" id="SSF75005">
    <property type="entry name" value="Arabinanase/levansucrase/invertase"/>
    <property type="match status" value="1"/>
</dbReference>
<dbReference type="Proteomes" id="UP001205105">
    <property type="component" value="Unassembled WGS sequence"/>
</dbReference>
<dbReference type="EMBL" id="JADXDR010000076">
    <property type="protein sequence ID" value="KAI7840698.1"/>
    <property type="molecule type" value="Genomic_DNA"/>
</dbReference>